<evidence type="ECO:0000256" key="2">
    <source>
        <dbReference type="SAM" id="Phobius"/>
    </source>
</evidence>
<feature type="transmembrane region" description="Helical" evidence="2">
    <location>
        <begin position="138"/>
        <end position="158"/>
    </location>
</feature>
<protein>
    <submittedName>
        <fullName evidence="3">Uncharacterized protein</fullName>
    </submittedName>
</protein>
<keyword evidence="4" id="KW-1185">Reference proteome</keyword>
<evidence type="ECO:0000313" key="4">
    <source>
        <dbReference type="Proteomes" id="UP000186601"/>
    </source>
</evidence>
<feature type="region of interest" description="Disordered" evidence="1">
    <location>
        <begin position="36"/>
        <end position="104"/>
    </location>
</feature>
<organism evidence="3 4">
    <name type="scientific">Hermanssonia centrifuga</name>
    <dbReference type="NCBI Taxonomy" id="98765"/>
    <lineage>
        <taxon>Eukaryota</taxon>
        <taxon>Fungi</taxon>
        <taxon>Dikarya</taxon>
        <taxon>Basidiomycota</taxon>
        <taxon>Agaricomycotina</taxon>
        <taxon>Agaricomycetes</taxon>
        <taxon>Polyporales</taxon>
        <taxon>Meruliaceae</taxon>
        <taxon>Hermanssonia</taxon>
    </lineage>
</organism>
<accession>A0A2R6RPF8</accession>
<dbReference type="EMBL" id="MLYV02000215">
    <property type="protein sequence ID" value="PSS31912.1"/>
    <property type="molecule type" value="Genomic_DNA"/>
</dbReference>
<comment type="caution">
    <text evidence="3">The sequence shown here is derived from an EMBL/GenBank/DDBJ whole genome shotgun (WGS) entry which is preliminary data.</text>
</comment>
<evidence type="ECO:0000256" key="1">
    <source>
        <dbReference type="SAM" id="MobiDB-lite"/>
    </source>
</evidence>
<gene>
    <name evidence="3" type="ORF">PHLCEN_2v2319</name>
</gene>
<keyword evidence="2" id="KW-0812">Transmembrane</keyword>
<sequence length="161" mass="17753">MAMPNVSTNTCESFIETRSSVLATEIKEIKNLATTSCQTTQQARRGGKAETVAGTLESQMDRVSSKVRDADKSELLRRNEEENESDKFKSREPPRNVTALRLPTGSRLPSHCPCRRTVSTRPSPLSHLKNLERYDCSIAGIAIVATTVATVLVIARGVERH</sequence>
<name>A0A2R6RPF8_9APHY</name>
<feature type="compositionally biased region" description="Basic and acidic residues" evidence="1">
    <location>
        <begin position="59"/>
        <end position="94"/>
    </location>
</feature>
<proteinExistence type="predicted"/>
<keyword evidence="2" id="KW-1133">Transmembrane helix</keyword>
<reference evidence="3 4" key="1">
    <citation type="submission" date="2018-02" db="EMBL/GenBank/DDBJ databases">
        <title>Genome sequence of the basidiomycete white-rot fungus Phlebia centrifuga.</title>
        <authorList>
            <person name="Granchi Z."/>
            <person name="Peng M."/>
            <person name="de Vries R.P."/>
            <person name="Hilden K."/>
            <person name="Makela M.R."/>
            <person name="Grigoriev I."/>
            <person name="Riley R."/>
        </authorList>
    </citation>
    <scope>NUCLEOTIDE SEQUENCE [LARGE SCALE GENOMIC DNA]</scope>
    <source>
        <strain evidence="3 4">FBCC195</strain>
    </source>
</reference>
<dbReference type="Proteomes" id="UP000186601">
    <property type="component" value="Unassembled WGS sequence"/>
</dbReference>
<keyword evidence="2" id="KW-0472">Membrane</keyword>
<evidence type="ECO:0000313" key="3">
    <source>
        <dbReference type="EMBL" id="PSS31912.1"/>
    </source>
</evidence>
<dbReference type="AlphaFoldDB" id="A0A2R6RPF8"/>